<dbReference type="OrthoDB" id="5244702at2"/>
<keyword evidence="2 7" id="KW-0436">Ligase</keyword>
<keyword evidence="11" id="KW-1185">Reference proteome</keyword>
<dbReference type="PANTHER" id="PTHR43033:SF1">
    <property type="entry name" value="TRNA(ILE)-LYSIDINE SYNTHASE-RELATED"/>
    <property type="match status" value="1"/>
</dbReference>
<dbReference type="PANTHER" id="PTHR43033">
    <property type="entry name" value="TRNA(ILE)-LYSIDINE SYNTHASE-RELATED"/>
    <property type="match status" value="1"/>
</dbReference>
<protein>
    <recommendedName>
        <fullName evidence="7">tRNA(Ile)-lysidine synthase</fullName>
        <ecNumber evidence="7">6.3.4.19</ecNumber>
    </recommendedName>
    <alternativeName>
        <fullName evidence="7">tRNA(Ile)-2-lysyl-cytidine synthase</fullName>
    </alternativeName>
    <alternativeName>
        <fullName evidence="7">tRNA(Ile)-lysidine synthetase</fullName>
    </alternativeName>
</protein>
<keyword evidence="4 7" id="KW-0547">Nucleotide-binding</keyword>
<dbReference type="SUPFAM" id="SSF52402">
    <property type="entry name" value="Adenine nucleotide alpha hydrolases-like"/>
    <property type="match status" value="1"/>
</dbReference>
<dbReference type="Gene3D" id="3.40.50.620">
    <property type="entry name" value="HUPs"/>
    <property type="match status" value="1"/>
</dbReference>
<dbReference type="AlphaFoldDB" id="A0A4P7GKL4"/>
<dbReference type="InterPro" id="IPR012094">
    <property type="entry name" value="tRNA_Ile_lys_synt"/>
</dbReference>
<keyword evidence="1 7" id="KW-0963">Cytoplasm</keyword>
<organism evidence="10 11">
    <name type="scientific">Nocardioides euryhalodurans</name>
    <dbReference type="NCBI Taxonomy" id="2518370"/>
    <lineage>
        <taxon>Bacteria</taxon>
        <taxon>Bacillati</taxon>
        <taxon>Actinomycetota</taxon>
        <taxon>Actinomycetes</taxon>
        <taxon>Propionibacteriales</taxon>
        <taxon>Nocardioidaceae</taxon>
        <taxon>Nocardioides</taxon>
    </lineage>
</organism>
<evidence type="ECO:0000256" key="6">
    <source>
        <dbReference type="ARBA" id="ARBA00048539"/>
    </source>
</evidence>
<name>A0A4P7GKL4_9ACTN</name>
<dbReference type="SUPFAM" id="SSF82829">
    <property type="entry name" value="MesJ substrate recognition domain-like"/>
    <property type="match status" value="1"/>
</dbReference>
<comment type="catalytic activity">
    <reaction evidence="6 7">
        <text>cytidine(34) in tRNA(Ile2) + L-lysine + ATP = lysidine(34) in tRNA(Ile2) + AMP + diphosphate + H(+)</text>
        <dbReference type="Rhea" id="RHEA:43744"/>
        <dbReference type="Rhea" id="RHEA-COMP:10625"/>
        <dbReference type="Rhea" id="RHEA-COMP:10670"/>
        <dbReference type="ChEBI" id="CHEBI:15378"/>
        <dbReference type="ChEBI" id="CHEBI:30616"/>
        <dbReference type="ChEBI" id="CHEBI:32551"/>
        <dbReference type="ChEBI" id="CHEBI:33019"/>
        <dbReference type="ChEBI" id="CHEBI:82748"/>
        <dbReference type="ChEBI" id="CHEBI:83665"/>
        <dbReference type="ChEBI" id="CHEBI:456215"/>
        <dbReference type="EC" id="6.3.4.19"/>
    </reaction>
</comment>
<dbReference type="GO" id="GO:0032267">
    <property type="term" value="F:tRNA(Ile)-lysidine synthase activity"/>
    <property type="evidence" value="ECO:0007669"/>
    <property type="project" value="UniProtKB-EC"/>
</dbReference>
<evidence type="ECO:0000256" key="2">
    <source>
        <dbReference type="ARBA" id="ARBA00022598"/>
    </source>
</evidence>
<evidence type="ECO:0000313" key="11">
    <source>
        <dbReference type="Proteomes" id="UP000294894"/>
    </source>
</evidence>
<gene>
    <name evidence="7 10" type="primary">tilS</name>
    <name evidence="10" type="ORF">EXE57_10015</name>
</gene>
<evidence type="ECO:0000256" key="1">
    <source>
        <dbReference type="ARBA" id="ARBA00022490"/>
    </source>
</evidence>
<comment type="similarity">
    <text evidence="7">Belongs to the tRNA(Ile)-lysidine synthase family.</text>
</comment>
<dbReference type="GO" id="GO:0005524">
    <property type="term" value="F:ATP binding"/>
    <property type="evidence" value="ECO:0007669"/>
    <property type="project" value="UniProtKB-UniRule"/>
</dbReference>
<dbReference type="Proteomes" id="UP000294894">
    <property type="component" value="Chromosome"/>
</dbReference>
<proteinExistence type="inferred from homology"/>
<dbReference type="NCBIfam" id="TIGR02432">
    <property type="entry name" value="lysidine_TilS_N"/>
    <property type="match status" value="1"/>
</dbReference>
<dbReference type="Pfam" id="PF09179">
    <property type="entry name" value="TilS"/>
    <property type="match status" value="1"/>
</dbReference>
<comment type="domain">
    <text evidence="7">The N-terminal region contains the highly conserved SGGXDS motif, predicted to be a P-loop motif involved in ATP binding.</text>
</comment>
<evidence type="ECO:0000259" key="9">
    <source>
        <dbReference type="Pfam" id="PF09179"/>
    </source>
</evidence>
<dbReference type="KEGG" id="noy:EXE57_10015"/>
<dbReference type="InterPro" id="IPR014729">
    <property type="entry name" value="Rossmann-like_a/b/a_fold"/>
</dbReference>
<dbReference type="InterPro" id="IPR015262">
    <property type="entry name" value="tRNA_Ile_lys_synt_subst-bd"/>
</dbReference>
<dbReference type="EC" id="6.3.4.19" evidence="7"/>
<dbReference type="RefSeq" id="WP_135077107.1">
    <property type="nucleotide sequence ID" value="NZ_CP038267.1"/>
</dbReference>
<feature type="binding site" evidence="7">
    <location>
        <begin position="32"/>
        <end position="37"/>
    </location>
    <ligand>
        <name>ATP</name>
        <dbReference type="ChEBI" id="CHEBI:30616"/>
    </ligand>
</feature>
<keyword evidence="3 7" id="KW-0819">tRNA processing</keyword>
<dbReference type="HAMAP" id="MF_01161">
    <property type="entry name" value="tRNA_Ile_lys_synt"/>
    <property type="match status" value="1"/>
</dbReference>
<dbReference type="Gene3D" id="1.20.59.20">
    <property type="match status" value="1"/>
</dbReference>
<feature type="domain" description="tRNA(Ile)-lysidine synthase substrate-binding" evidence="9">
    <location>
        <begin position="251"/>
        <end position="317"/>
    </location>
</feature>
<dbReference type="GO" id="GO:0006400">
    <property type="term" value="P:tRNA modification"/>
    <property type="evidence" value="ECO:0007669"/>
    <property type="project" value="UniProtKB-UniRule"/>
</dbReference>
<evidence type="ECO:0000313" key="10">
    <source>
        <dbReference type="EMBL" id="QBR92575.1"/>
    </source>
</evidence>
<evidence type="ECO:0000256" key="7">
    <source>
        <dbReference type="HAMAP-Rule" id="MF_01161"/>
    </source>
</evidence>
<sequence length="326" mass="34169">MALPPAVAACRRAVRRSLAGLEPADRVLVACSGGADSLALLAATVHEAHRIEVLVLGATVDHGLQDGSAGRADLVVAQMARLGADETASARVRVEGAGQGPEAAARQARYAVLEELAGRAGARRVLLGHTLDDQAETVLLGLARGSGGRSIAGMRPAYGVFVRPLLDVTRAETEAACRAEDIAWWDDPHNEDPRFTRSRVRHVVLPVLERELGPGVAQTLARTAAMLRPDMEALDRMAAVAHDALDGSDGLPLGALHDLDEAVASRVLRLAALAAGAVDADLFHVHVRALVDLAAGDISGQVQLPGHVTAVREAGHLRFRPTTVES</sequence>
<dbReference type="InterPro" id="IPR012795">
    <property type="entry name" value="tRNA_Ile_lys_synt_N"/>
</dbReference>
<feature type="domain" description="tRNA(Ile)-lysidine/2-thiocytidine synthase N-terminal" evidence="8">
    <location>
        <begin position="27"/>
        <end position="202"/>
    </location>
</feature>
<accession>A0A4P7GKL4</accession>
<keyword evidence="5 7" id="KW-0067">ATP-binding</keyword>
<reference evidence="10 11" key="1">
    <citation type="submission" date="2019-03" db="EMBL/GenBank/DDBJ databases">
        <title>Three New Species of Nocardioides, Nocardioides euryhalodurans sp. nov., Nocardioides seonyuensis sp. nov. and Nocardioides eburneoflavus sp. nov., Iolated from Soil.</title>
        <authorList>
            <person name="Roh S.G."/>
            <person name="Lee C."/>
            <person name="Kim M.-K."/>
            <person name="Kim S.B."/>
        </authorList>
    </citation>
    <scope>NUCLEOTIDE SEQUENCE [LARGE SCALE GENOMIC DNA]</scope>
    <source>
        <strain evidence="10 11">MMS17-SY117</strain>
    </source>
</reference>
<evidence type="ECO:0000259" key="8">
    <source>
        <dbReference type="Pfam" id="PF01171"/>
    </source>
</evidence>
<dbReference type="InterPro" id="IPR011063">
    <property type="entry name" value="TilS/TtcA_N"/>
</dbReference>
<dbReference type="EMBL" id="CP038267">
    <property type="protein sequence ID" value="QBR92575.1"/>
    <property type="molecule type" value="Genomic_DNA"/>
</dbReference>
<evidence type="ECO:0000256" key="3">
    <source>
        <dbReference type="ARBA" id="ARBA00022694"/>
    </source>
</evidence>
<evidence type="ECO:0000256" key="5">
    <source>
        <dbReference type="ARBA" id="ARBA00022840"/>
    </source>
</evidence>
<comment type="subcellular location">
    <subcellularLocation>
        <location evidence="7">Cytoplasm</location>
    </subcellularLocation>
</comment>
<comment type="function">
    <text evidence="7">Ligates lysine onto the cytidine present at position 34 of the AUA codon-specific tRNA(Ile) that contains the anticodon CAU, in an ATP-dependent manner. Cytidine is converted to lysidine, thus changing the amino acid specificity of the tRNA from methionine to isoleucine.</text>
</comment>
<dbReference type="GO" id="GO:0005737">
    <property type="term" value="C:cytoplasm"/>
    <property type="evidence" value="ECO:0007669"/>
    <property type="project" value="UniProtKB-SubCell"/>
</dbReference>
<dbReference type="CDD" id="cd01992">
    <property type="entry name" value="TilS_N"/>
    <property type="match status" value="1"/>
</dbReference>
<dbReference type="Pfam" id="PF01171">
    <property type="entry name" value="ATP_bind_3"/>
    <property type="match status" value="1"/>
</dbReference>
<evidence type="ECO:0000256" key="4">
    <source>
        <dbReference type="ARBA" id="ARBA00022741"/>
    </source>
</evidence>